<keyword evidence="2" id="KW-1185">Reference proteome</keyword>
<dbReference type="Proteomes" id="UP000785679">
    <property type="component" value="Unassembled WGS sequence"/>
</dbReference>
<accession>A0A8J8NGR8</accession>
<name>A0A8J8NGR8_HALGN</name>
<dbReference type="EMBL" id="RRYP01016969">
    <property type="protein sequence ID" value="TNV74458.1"/>
    <property type="molecule type" value="Genomic_DNA"/>
</dbReference>
<comment type="caution">
    <text evidence="1">The sequence shown here is derived from an EMBL/GenBank/DDBJ whole genome shotgun (WGS) entry which is preliminary data.</text>
</comment>
<sequence>MTCWTKTHRKLVRPQRSLSIHNGRERIIIRNQLLDLQNGSSNLSTLIQNLHFISLANTLGYLQRTFLFVRNFITKQLLKIFTF</sequence>
<organism evidence="1 2">
    <name type="scientific">Halteria grandinella</name>
    <dbReference type="NCBI Taxonomy" id="5974"/>
    <lineage>
        <taxon>Eukaryota</taxon>
        <taxon>Sar</taxon>
        <taxon>Alveolata</taxon>
        <taxon>Ciliophora</taxon>
        <taxon>Intramacronucleata</taxon>
        <taxon>Spirotrichea</taxon>
        <taxon>Stichotrichia</taxon>
        <taxon>Sporadotrichida</taxon>
        <taxon>Halteriidae</taxon>
        <taxon>Halteria</taxon>
    </lineage>
</organism>
<protein>
    <submittedName>
        <fullName evidence="1">Uncharacterized protein</fullName>
    </submittedName>
</protein>
<evidence type="ECO:0000313" key="2">
    <source>
        <dbReference type="Proteomes" id="UP000785679"/>
    </source>
</evidence>
<evidence type="ECO:0000313" key="1">
    <source>
        <dbReference type="EMBL" id="TNV74458.1"/>
    </source>
</evidence>
<reference evidence="1" key="1">
    <citation type="submission" date="2019-06" db="EMBL/GenBank/DDBJ databases">
        <authorList>
            <person name="Zheng W."/>
        </authorList>
    </citation>
    <scope>NUCLEOTIDE SEQUENCE</scope>
    <source>
        <strain evidence="1">QDHG01</strain>
    </source>
</reference>
<dbReference type="AlphaFoldDB" id="A0A8J8NGR8"/>
<proteinExistence type="predicted"/>
<gene>
    <name evidence="1" type="ORF">FGO68_gene13212</name>
</gene>